<dbReference type="PANTHER" id="PTHR24276">
    <property type="entry name" value="POLYSERASE-RELATED"/>
    <property type="match status" value="1"/>
</dbReference>
<keyword evidence="3 7" id="KW-0645">Protease</keyword>
<comment type="similarity">
    <text evidence="2">Belongs to the peptidase S1 family.</text>
</comment>
<evidence type="ECO:0000256" key="4">
    <source>
        <dbReference type="ARBA" id="ARBA00022801"/>
    </source>
</evidence>
<keyword evidence="8" id="KW-0732">Signal</keyword>
<dbReference type="InterPro" id="IPR033116">
    <property type="entry name" value="TRYPSIN_SER"/>
</dbReference>
<dbReference type="AlphaFoldDB" id="A0A8K0C9R4"/>
<dbReference type="Pfam" id="PF00089">
    <property type="entry name" value="Trypsin"/>
    <property type="match status" value="1"/>
</dbReference>
<dbReference type="EMBL" id="VTPC01090655">
    <property type="protein sequence ID" value="KAF2882079.1"/>
    <property type="molecule type" value="Genomic_DNA"/>
</dbReference>
<keyword evidence="6" id="KW-1015">Disulfide bond</keyword>
<keyword evidence="11" id="KW-1185">Reference proteome</keyword>
<dbReference type="InterPro" id="IPR018114">
    <property type="entry name" value="TRYPSIN_HIS"/>
</dbReference>
<dbReference type="PRINTS" id="PR00722">
    <property type="entry name" value="CHYMOTRYPSIN"/>
</dbReference>
<dbReference type="Proteomes" id="UP000801492">
    <property type="component" value="Unassembled WGS sequence"/>
</dbReference>
<evidence type="ECO:0000256" key="5">
    <source>
        <dbReference type="ARBA" id="ARBA00022825"/>
    </source>
</evidence>
<evidence type="ECO:0000313" key="11">
    <source>
        <dbReference type="Proteomes" id="UP000801492"/>
    </source>
</evidence>
<keyword evidence="4 7" id="KW-0378">Hydrolase</keyword>
<evidence type="ECO:0000313" key="10">
    <source>
        <dbReference type="EMBL" id="KAF2882079.1"/>
    </source>
</evidence>
<dbReference type="InterPro" id="IPR043504">
    <property type="entry name" value="Peptidase_S1_PA_chymotrypsin"/>
</dbReference>
<comment type="caution">
    <text evidence="10">The sequence shown here is derived from an EMBL/GenBank/DDBJ whole genome shotgun (WGS) entry which is preliminary data.</text>
</comment>
<gene>
    <name evidence="10" type="ORF">ILUMI_24082</name>
</gene>
<evidence type="ECO:0000256" key="7">
    <source>
        <dbReference type="RuleBase" id="RU363034"/>
    </source>
</evidence>
<accession>A0A8K0C9R4</accession>
<evidence type="ECO:0000259" key="9">
    <source>
        <dbReference type="PROSITE" id="PS50240"/>
    </source>
</evidence>
<feature type="domain" description="Peptidase S1" evidence="9">
    <location>
        <begin position="40"/>
        <end position="275"/>
    </location>
</feature>
<dbReference type="InterPro" id="IPR001254">
    <property type="entry name" value="Trypsin_dom"/>
</dbReference>
<comment type="subcellular location">
    <subcellularLocation>
        <location evidence="1">Secreted</location>
        <location evidence="1">Extracellular space</location>
    </subcellularLocation>
</comment>
<proteinExistence type="inferred from homology"/>
<evidence type="ECO:0000256" key="8">
    <source>
        <dbReference type="SAM" id="SignalP"/>
    </source>
</evidence>
<evidence type="ECO:0000256" key="6">
    <source>
        <dbReference type="ARBA" id="ARBA00023157"/>
    </source>
</evidence>
<dbReference type="SUPFAM" id="SSF50494">
    <property type="entry name" value="Trypsin-like serine proteases"/>
    <property type="match status" value="1"/>
</dbReference>
<feature type="chain" id="PRO_5035445206" description="Peptidase S1 domain-containing protein" evidence="8">
    <location>
        <begin position="18"/>
        <end position="275"/>
    </location>
</feature>
<dbReference type="GO" id="GO:0006508">
    <property type="term" value="P:proteolysis"/>
    <property type="evidence" value="ECO:0007669"/>
    <property type="project" value="UniProtKB-KW"/>
</dbReference>
<name>A0A8K0C9R4_IGNLU</name>
<dbReference type="OrthoDB" id="10061449at2759"/>
<dbReference type="GO" id="GO:0004252">
    <property type="term" value="F:serine-type endopeptidase activity"/>
    <property type="evidence" value="ECO:0007669"/>
    <property type="project" value="InterPro"/>
</dbReference>
<dbReference type="PROSITE" id="PS50240">
    <property type="entry name" value="TRYPSIN_DOM"/>
    <property type="match status" value="1"/>
</dbReference>
<dbReference type="PROSITE" id="PS51257">
    <property type="entry name" value="PROKAR_LIPOPROTEIN"/>
    <property type="match status" value="1"/>
</dbReference>
<organism evidence="10 11">
    <name type="scientific">Ignelater luminosus</name>
    <name type="common">Cucubano</name>
    <name type="synonym">Pyrophorus luminosus</name>
    <dbReference type="NCBI Taxonomy" id="2038154"/>
    <lineage>
        <taxon>Eukaryota</taxon>
        <taxon>Metazoa</taxon>
        <taxon>Ecdysozoa</taxon>
        <taxon>Arthropoda</taxon>
        <taxon>Hexapoda</taxon>
        <taxon>Insecta</taxon>
        <taxon>Pterygota</taxon>
        <taxon>Neoptera</taxon>
        <taxon>Endopterygota</taxon>
        <taxon>Coleoptera</taxon>
        <taxon>Polyphaga</taxon>
        <taxon>Elateriformia</taxon>
        <taxon>Elateroidea</taxon>
        <taxon>Elateridae</taxon>
        <taxon>Agrypninae</taxon>
        <taxon>Pyrophorini</taxon>
        <taxon>Ignelater</taxon>
    </lineage>
</organism>
<evidence type="ECO:0000256" key="2">
    <source>
        <dbReference type="ARBA" id="ARBA00007664"/>
    </source>
</evidence>
<keyword evidence="5 7" id="KW-0720">Serine protease</keyword>
<reference evidence="10" key="1">
    <citation type="submission" date="2019-08" db="EMBL/GenBank/DDBJ databases">
        <title>The genome of the North American firefly Photinus pyralis.</title>
        <authorList>
            <consortium name="Photinus pyralis genome working group"/>
            <person name="Fallon T.R."/>
            <person name="Sander Lower S.E."/>
            <person name="Weng J.-K."/>
        </authorList>
    </citation>
    <scope>NUCLEOTIDE SEQUENCE</scope>
    <source>
        <strain evidence="10">TRF0915ILg1</strain>
        <tissue evidence="10">Whole body</tissue>
    </source>
</reference>
<dbReference type="PROSITE" id="PS00135">
    <property type="entry name" value="TRYPSIN_SER"/>
    <property type="match status" value="1"/>
</dbReference>
<dbReference type="InterPro" id="IPR050430">
    <property type="entry name" value="Peptidase_S1"/>
</dbReference>
<dbReference type="InterPro" id="IPR001314">
    <property type="entry name" value="Peptidase_S1A"/>
</dbReference>
<dbReference type="Gene3D" id="2.40.10.10">
    <property type="entry name" value="Trypsin-like serine proteases"/>
    <property type="match status" value="1"/>
</dbReference>
<dbReference type="PROSITE" id="PS00134">
    <property type="entry name" value="TRYPSIN_HIS"/>
    <property type="match status" value="1"/>
</dbReference>
<evidence type="ECO:0000256" key="3">
    <source>
        <dbReference type="ARBA" id="ARBA00022670"/>
    </source>
</evidence>
<dbReference type="PANTHER" id="PTHR24276:SF91">
    <property type="entry name" value="AT26814P-RELATED"/>
    <property type="match status" value="1"/>
</dbReference>
<feature type="signal peptide" evidence="8">
    <location>
        <begin position="1"/>
        <end position="17"/>
    </location>
</feature>
<dbReference type="GO" id="GO:0005576">
    <property type="term" value="C:extracellular region"/>
    <property type="evidence" value="ECO:0007669"/>
    <property type="project" value="UniProtKB-SubCell"/>
</dbReference>
<protein>
    <recommendedName>
        <fullName evidence="9">Peptidase S1 domain-containing protein</fullName>
    </recommendedName>
</protein>
<dbReference type="SMART" id="SM00020">
    <property type="entry name" value="Tryp_SPc"/>
    <property type="match status" value="1"/>
</dbReference>
<sequence length="275" mass="29184">MKLIITLLFVAVAACSALPSTPNVHADIYMNTVLASQARIVGGKDAARRQFPYQVSLLYGGSHVCGGILIGDRKVLTAGHCKVSSSTSLFKVVVGQLNQRENHEDVQTHEVESFNVHPNYPPGQVAANDIAVIILKTSVTATEAVKAIKLPADEDCAKIEDARLSGWGYKSSSVPVVPTTLQFIDMPRITNNECADRLKSILGTSRPLDDTMICIAANQGTTQSACNGDSGGPLALTSNGVLVGVVSWGISPCGYPNAPSVFTNVCSHRAFIDQF</sequence>
<evidence type="ECO:0000256" key="1">
    <source>
        <dbReference type="ARBA" id="ARBA00004239"/>
    </source>
</evidence>
<dbReference type="InterPro" id="IPR009003">
    <property type="entry name" value="Peptidase_S1_PA"/>
</dbReference>
<dbReference type="CDD" id="cd00190">
    <property type="entry name" value="Tryp_SPc"/>
    <property type="match status" value="1"/>
</dbReference>
<dbReference type="FunFam" id="2.40.10.10:FF:000036">
    <property type="entry name" value="Trypsin beta"/>
    <property type="match status" value="1"/>
</dbReference>